<dbReference type="EMBL" id="MJBS01000004">
    <property type="protein sequence ID" value="OHF03872.1"/>
    <property type="molecule type" value="Genomic_DNA"/>
</dbReference>
<dbReference type="PANTHER" id="PTHR35179">
    <property type="entry name" value="PROTEIN CBG02620"/>
    <property type="match status" value="1"/>
</dbReference>
<dbReference type="STRING" id="1209926.A0A1G4BR17"/>
<protein>
    <submittedName>
        <fullName evidence="2">Geranylgeranyl pyrophosphate synthetase</fullName>
    </submittedName>
</protein>
<keyword evidence="3" id="KW-1185">Reference proteome</keyword>
<comment type="caution">
    <text evidence="2">The sequence shown here is derived from an EMBL/GenBank/DDBJ whole genome shotgun (WGS) entry which is preliminary data.</text>
</comment>
<proteinExistence type="predicted"/>
<name>A0A1G4BR17_9PEZI</name>
<evidence type="ECO:0000313" key="2">
    <source>
        <dbReference type="EMBL" id="OHF03872.1"/>
    </source>
</evidence>
<dbReference type="PANTHER" id="PTHR35179:SF2">
    <property type="entry name" value="START DOMAIN-CONTAINING PROTEIN"/>
    <property type="match status" value="1"/>
</dbReference>
<feature type="region of interest" description="Disordered" evidence="1">
    <location>
        <begin position="1"/>
        <end position="30"/>
    </location>
</feature>
<feature type="compositionally biased region" description="Pro residues" evidence="1">
    <location>
        <begin position="21"/>
        <end position="30"/>
    </location>
</feature>
<organism evidence="2 3">
    <name type="scientific">Colletotrichum orchidophilum</name>
    <dbReference type="NCBI Taxonomy" id="1209926"/>
    <lineage>
        <taxon>Eukaryota</taxon>
        <taxon>Fungi</taxon>
        <taxon>Dikarya</taxon>
        <taxon>Ascomycota</taxon>
        <taxon>Pezizomycotina</taxon>
        <taxon>Sordariomycetes</taxon>
        <taxon>Hypocreomycetidae</taxon>
        <taxon>Glomerellales</taxon>
        <taxon>Glomerellaceae</taxon>
        <taxon>Colletotrichum</taxon>
    </lineage>
</organism>
<sequence>MYRRQKYDQFERNPRWRRPEPAPTSPAPPFGPLVETVSVASLSKSALKFESSAQVTDCQVIASYNWLDRTAPSILVPEDDGIYYRDKNAARFPAHPMEPAIQAVLSARPVPLTRQVDIVACGSTIGNLLRFIRGNEKPFRMLVEVVGDAVHLIRRENSPKETLSDVRGYGHTFPEAYTTWDAEVRGSASHQRIIQYDFGGLNCIVRHEGDGYLKHKQGSSANKPRRAMTEKDSVDDLIENLKVNETTPKVSQDPIHLQLNTGGFEVPQSAVFDLKTRSAKRKGTDFLGEELPRLWVAQIPNFVLAYHQRGMFTEIEVMDVAKEVKAWEKSKNQELSRLAALLHHIVQLARMSQDGRLEIGRREFDKLDIRKQCPGLAPAFSREVIDRWKAWLTKDVQDGPSPDDEDELQWSDSDGDDYTACSQECSYCGKSKI</sequence>
<feature type="compositionally biased region" description="Acidic residues" evidence="1">
    <location>
        <begin position="401"/>
        <end position="417"/>
    </location>
</feature>
<gene>
    <name evidence="2" type="ORF">CORC01_00734</name>
</gene>
<evidence type="ECO:0000256" key="1">
    <source>
        <dbReference type="SAM" id="MobiDB-lite"/>
    </source>
</evidence>
<feature type="region of interest" description="Disordered" evidence="1">
    <location>
        <begin position="395"/>
        <end position="418"/>
    </location>
</feature>
<dbReference type="Proteomes" id="UP000176998">
    <property type="component" value="Unassembled WGS sequence"/>
</dbReference>
<reference evidence="2 3" key="1">
    <citation type="submission" date="2016-09" db="EMBL/GenBank/DDBJ databases">
        <authorList>
            <person name="Capua I."/>
            <person name="De Benedictis P."/>
            <person name="Joannis T."/>
            <person name="Lombin L.H."/>
            <person name="Cattoli G."/>
        </authorList>
    </citation>
    <scope>NUCLEOTIDE SEQUENCE [LARGE SCALE GENOMIC DNA]</scope>
    <source>
        <strain evidence="2 3">IMI 309357</strain>
    </source>
</reference>
<accession>A0A1G4BR17</accession>
<evidence type="ECO:0000313" key="3">
    <source>
        <dbReference type="Proteomes" id="UP000176998"/>
    </source>
</evidence>
<dbReference type="GeneID" id="34553901"/>
<feature type="compositionally biased region" description="Basic and acidic residues" evidence="1">
    <location>
        <begin position="1"/>
        <end position="20"/>
    </location>
</feature>
<dbReference type="AlphaFoldDB" id="A0A1G4BR17"/>
<dbReference type="OrthoDB" id="5393654at2759"/>
<dbReference type="RefSeq" id="XP_022481008.1">
    <property type="nucleotide sequence ID" value="XM_022612391.1"/>
</dbReference>